<keyword evidence="4 6" id="KW-0472">Membrane</keyword>
<dbReference type="SUPFAM" id="SSF52540">
    <property type="entry name" value="P-loop containing nucleoside triphosphate hydrolases"/>
    <property type="match status" value="1"/>
</dbReference>
<feature type="transmembrane region" description="Helical" evidence="6">
    <location>
        <begin position="42"/>
        <end position="64"/>
    </location>
</feature>
<sequence>MIKVGVERSRSAPACPGTAKDPDVRSAARYLWWLIVCQRRRVCWGTALGTAWMVCLMLPPYLIARTVDEGIRAKDMPALVLWSGAVLAVGLLNALLGVLRHRTMTLVRADAALRTVHVLSRRAVEVGGTLPRRLSAGEVVSIGAADAAQVSQTLTITGPGVGAVIAYIVVTGLLLSMSPLLAAVVLLGVPALVLVIGPLLARLHAAQTSYREHQARLTARAGDIVAGLRVLSGIGGKGMFAARYDRDSRTLLAEGYRVGAVTSWIDALAAGLPVLFLAAVTWLVARMTAAGEITVGDMIAVYGYTAVLVTPISFFIEGGGDLGRGLVAAGRVVDVLRVEPDVRDGAEAASCPPGPLEMSDPDSGLVVRAGELLAIAAARPADALAIAARLARYTESDAALGGVPLRKISVSEVRRRVLLVDTDAYLFAGSLADCLTAEHDHDEQAVATAMWVAAAADIASGLPDGLRSHIHTQGRNLSGGQRQRLRVARALLADPEVLILVEPTSAVDAHTEALIADRLRSARAGRTTVVVSTSPLLLGRADRVAHVTSGRVAATGSHTDLLAGEPDYRELVFRGDESSASELSSPPRPDGREGEA</sequence>
<evidence type="ECO:0000256" key="3">
    <source>
        <dbReference type="ARBA" id="ARBA00022989"/>
    </source>
</evidence>
<evidence type="ECO:0000259" key="8">
    <source>
        <dbReference type="PROSITE" id="PS50929"/>
    </source>
</evidence>
<dbReference type="PANTHER" id="PTHR43394">
    <property type="entry name" value="ATP-DEPENDENT PERMEASE MDL1, MITOCHONDRIAL"/>
    <property type="match status" value="1"/>
</dbReference>
<dbReference type="InterPro" id="IPR027417">
    <property type="entry name" value="P-loop_NTPase"/>
</dbReference>
<dbReference type="InterPro" id="IPR039421">
    <property type="entry name" value="Type_1_exporter"/>
</dbReference>
<dbReference type="Gene3D" id="1.20.1560.10">
    <property type="entry name" value="ABC transporter type 1, transmembrane domain"/>
    <property type="match status" value="1"/>
</dbReference>
<feature type="domain" description="ABC transporter" evidence="7">
    <location>
        <begin position="330"/>
        <end position="574"/>
    </location>
</feature>
<feature type="transmembrane region" description="Helical" evidence="6">
    <location>
        <begin position="154"/>
        <end position="175"/>
    </location>
</feature>
<dbReference type="Pfam" id="PF00005">
    <property type="entry name" value="ABC_tran"/>
    <property type="match status" value="1"/>
</dbReference>
<accession>A0ABV4QY53</accession>
<dbReference type="EMBL" id="JAXCEH010000008">
    <property type="protein sequence ID" value="MFA1555064.1"/>
    <property type="molecule type" value="Genomic_DNA"/>
</dbReference>
<keyword evidence="2 6" id="KW-0812">Transmembrane</keyword>
<keyword evidence="10" id="KW-1185">Reference proteome</keyword>
<evidence type="ECO:0000313" key="9">
    <source>
        <dbReference type="EMBL" id="MFA1555064.1"/>
    </source>
</evidence>
<dbReference type="InterPro" id="IPR036640">
    <property type="entry name" value="ABC1_TM_sf"/>
</dbReference>
<dbReference type="Pfam" id="PF00664">
    <property type="entry name" value="ABC_membrane"/>
    <property type="match status" value="1"/>
</dbReference>
<reference evidence="9 10" key="1">
    <citation type="submission" date="2023-11" db="EMBL/GenBank/DDBJ databases">
        <title>Actinomadura monticuli sp. nov., isolated from volcanic ash.</title>
        <authorList>
            <person name="Lee S.D."/>
            <person name="Yang H."/>
            <person name="Kim I.S."/>
        </authorList>
    </citation>
    <scope>NUCLEOTIDE SEQUENCE [LARGE SCALE GENOMIC DNA]</scope>
    <source>
        <strain evidence="9 10">DSM 45346</strain>
    </source>
</reference>
<dbReference type="SUPFAM" id="SSF90123">
    <property type="entry name" value="ABC transporter transmembrane region"/>
    <property type="match status" value="1"/>
</dbReference>
<comment type="subcellular location">
    <subcellularLocation>
        <location evidence="1">Cell membrane</location>
        <topology evidence="1">Multi-pass membrane protein</topology>
    </subcellularLocation>
</comment>
<dbReference type="PROSITE" id="PS00211">
    <property type="entry name" value="ABC_TRANSPORTER_1"/>
    <property type="match status" value="1"/>
</dbReference>
<feature type="transmembrane region" description="Helical" evidence="6">
    <location>
        <begin position="264"/>
        <end position="285"/>
    </location>
</feature>
<dbReference type="PROSITE" id="PS50893">
    <property type="entry name" value="ABC_TRANSPORTER_2"/>
    <property type="match status" value="1"/>
</dbReference>
<feature type="region of interest" description="Disordered" evidence="5">
    <location>
        <begin position="574"/>
        <end position="596"/>
    </location>
</feature>
<protein>
    <submittedName>
        <fullName evidence="9">ABC transporter ATP-binding protein</fullName>
    </submittedName>
</protein>
<feature type="region of interest" description="Disordered" evidence="5">
    <location>
        <begin position="1"/>
        <end position="21"/>
    </location>
</feature>
<keyword evidence="9" id="KW-0547">Nucleotide-binding</keyword>
<feature type="domain" description="ABC transmembrane type-1" evidence="8">
    <location>
        <begin position="44"/>
        <end position="324"/>
    </location>
</feature>
<feature type="compositionally biased region" description="Basic and acidic residues" evidence="5">
    <location>
        <begin position="1"/>
        <end position="10"/>
    </location>
</feature>
<name>A0ABV4QY53_9ACTN</name>
<dbReference type="Gene3D" id="3.40.50.300">
    <property type="entry name" value="P-loop containing nucleotide triphosphate hydrolases"/>
    <property type="match status" value="1"/>
</dbReference>
<feature type="transmembrane region" description="Helical" evidence="6">
    <location>
        <begin position="224"/>
        <end position="244"/>
    </location>
</feature>
<evidence type="ECO:0000256" key="6">
    <source>
        <dbReference type="SAM" id="Phobius"/>
    </source>
</evidence>
<dbReference type="CDD" id="cd07346">
    <property type="entry name" value="ABC_6TM_exporters"/>
    <property type="match status" value="1"/>
</dbReference>
<proteinExistence type="predicted"/>
<feature type="transmembrane region" description="Helical" evidence="6">
    <location>
        <begin position="181"/>
        <end position="203"/>
    </location>
</feature>
<feature type="transmembrane region" description="Helical" evidence="6">
    <location>
        <begin position="76"/>
        <end position="99"/>
    </location>
</feature>
<dbReference type="InterPro" id="IPR003439">
    <property type="entry name" value="ABC_transporter-like_ATP-bd"/>
</dbReference>
<dbReference type="RefSeq" id="WP_371941752.1">
    <property type="nucleotide sequence ID" value="NZ_JAXCEH010000008.1"/>
</dbReference>
<dbReference type="GO" id="GO:0005524">
    <property type="term" value="F:ATP binding"/>
    <property type="evidence" value="ECO:0007669"/>
    <property type="project" value="UniProtKB-KW"/>
</dbReference>
<evidence type="ECO:0000256" key="4">
    <source>
        <dbReference type="ARBA" id="ARBA00023136"/>
    </source>
</evidence>
<dbReference type="InterPro" id="IPR011527">
    <property type="entry name" value="ABC1_TM_dom"/>
</dbReference>
<evidence type="ECO:0000256" key="2">
    <source>
        <dbReference type="ARBA" id="ARBA00022692"/>
    </source>
</evidence>
<keyword evidence="9" id="KW-0067">ATP-binding</keyword>
<comment type="caution">
    <text evidence="9">The sequence shown here is derived from an EMBL/GenBank/DDBJ whole genome shotgun (WGS) entry which is preliminary data.</text>
</comment>
<dbReference type="PANTHER" id="PTHR43394:SF1">
    <property type="entry name" value="ATP-BINDING CASSETTE SUB-FAMILY B MEMBER 10, MITOCHONDRIAL"/>
    <property type="match status" value="1"/>
</dbReference>
<dbReference type="InterPro" id="IPR017871">
    <property type="entry name" value="ABC_transporter-like_CS"/>
</dbReference>
<dbReference type="PROSITE" id="PS50929">
    <property type="entry name" value="ABC_TM1F"/>
    <property type="match status" value="1"/>
</dbReference>
<evidence type="ECO:0000313" key="10">
    <source>
        <dbReference type="Proteomes" id="UP001569904"/>
    </source>
</evidence>
<feature type="transmembrane region" description="Helical" evidence="6">
    <location>
        <begin position="297"/>
        <end position="316"/>
    </location>
</feature>
<keyword evidence="3 6" id="KW-1133">Transmembrane helix</keyword>
<dbReference type="Proteomes" id="UP001569904">
    <property type="component" value="Unassembled WGS sequence"/>
</dbReference>
<evidence type="ECO:0000259" key="7">
    <source>
        <dbReference type="PROSITE" id="PS50893"/>
    </source>
</evidence>
<evidence type="ECO:0000256" key="1">
    <source>
        <dbReference type="ARBA" id="ARBA00004651"/>
    </source>
</evidence>
<organism evidence="9 10">
    <name type="scientific">Actinomadura chokoriensis</name>
    <dbReference type="NCBI Taxonomy" id="454156"/>
    <lineage>
        <taxon>Bacteria</taxon>
        <taxon>Bacillati</taxon>
        <taxon>Actinomycetota</taxon>
        <taxon>Actinomycetes</taxon>
        <taxon>Streptosporangiales</taxon>
        <taxon>Thermomonosporaceae</taxon>
        <taxon>Actinomadura</taxon>
    </lineage>
</organism>
<gene>
    <name evidence="9" type="ORF">SM436_15350</name>
</gene>
<evidence type="ECO:0000256" key="5">
    <source>
        <dbReference type="SAM" id="MobiDB-lite"/>
    </source>
</evidence>